<protein>
    <recommendedName>
        <fullName evidence="4">Protein FRA10AC1</fullName>
    </recommendedName>
</protein>
<dbReference type="PANTHER" id="PTHR11567:SF25">
    <property type="entry name" value="PROTEIN FRA10AC1"/>
    <property type="match status" value="1"/>
</dbReference>
<gene>
    <name evidence="2" type="primary">ABSGL_08400.1 scaffold 10128</name>
</gene>
<evidence type="ECO:0000256" key="1">
    <source>
        <dbReference type="SAM" id="MobiDB-lite"/>
    </source>
</evidence>
<dbReference type="STRING" id="4829.A0A168PLL6"/>
<reference evidence="2" key="1">
    <citation type="submission" date="2016-04" db="EMBL/GenBank/DDBJ databases">
        <authorList>
            <person name="Evans L.H."/>
            <person name="Alamgir A."/>
            <person name="Owens N."/>
            <person name="Weber N.D."/>
            <person name="Virtaneva K."/>
            <person name="Barbian K."/>
            <person name="Babar A."/>
            <person name="Rosenke K."/>
        </authorList>
    </citation>
    <scope>NUCLEOTIDE SEQUENCE [LARGE SCALE GENOMIC DNA]</scope>
    <source>
        <strain evidence="2">CBS 101.48</strain>
    </source>
</reference>
<dbReference type="OMA" id="EYFQDMF"/>
<dbReference type="InterPro" id="IPR050645">
    <property type="entry name" value="Histidine_acid_phosphatase"/>
</dbReference>
<dbReference type="InParanoid" id="A0A168PLL6"/>
<feature type="compositionally biased region" description="Polar residues" evidence="1">
    <location>
        <begin position="211"/>
        <end position="225"/>
    </location>
</feature>
<sequence>MGKFVFTKELKGVDAYSRHKKLLKSYESYNGSTNSKSSNTHSHNPEHDILRKHHKFVLSSDDAADTDTMTWEQRLAKKYYDQLFKEYALCELSRYKQGHIALRWRTEDEVVFGKGQFICASMQCAVTDNLTSWEVNFGYVEEGIKKNELVKVRLCPDCSDKLNYKTQKRRTKKMEKETAATVARRGKRKKTTSIDDDSSEDDDDSHRMKRQSGSSEHSNHPGNEQPSEKQDASSIWSKDWDDKDDKTKDEEFEDYFADLLQ</sequence>
<dbReference type="OrthoDB" id="197967at2759"/>
<evidence type="ECO:0000313" key="3">
    <source>
        <dbReference type="Proteomes" id="UP000078561"/>
    </source>
</evidence>
<dbReference type="InterPro" id="IPR019129">
    <property type="entry name" value="Folate-sensitive_fs_Fra10Ac1"/>
</dbReference>
<feature type="region of interest" description="Disordered" evidence="1">
    <location>
        <begin position="166"/>
        <end position="247"/>
    </location>
</feature>
<dbReference type="EMBL" id="LT553932">
    <property type="protein sequence ID" value="SAM02597.1"/>
    <property type="molecule type" value="Genomic_DNA"/>
</dbReference>
<evidence type="ECO:0000313" key="2">
    <source>
        <dbReference type="EMBL" id="SAM02597.1"/>
    </source>
</evidence>
<dbReference type="AlphaFoldDB" id="A0A168PLL6"/>
<name>A0A168PLL6_ABSGL</name>
<dbReference type="PANTHER" id="PTHR11567">
    <property type="entry name" value="ACID PHOSPHATASE-RELATED"/>
    <property type="match status" value="1"/>
</dbReference>
<keyword evidence="3" id="KW-1185">Reference proteome</keyword>
<dbReference type="Proteomes" id="UP000078561">
    <property type="component" value="Unassembled WGS sequence"/>
</dbReference>
<evidence type="ECO:0008006" key="4">
    <source>
        <dbReference type="Google" id="ProtNLM"/>
    </source>
</evidence>
<feature type="compositionally biased region" description="Basic and acidic residues" evidence="1">
    <location>
        <begin position="238"/>
        <end position="247"/>
    </location>
</feature>
<proteinExistence type="predicted"/>
<organism evidence="2">
    <name type="scientific">Absidia glauca</name>
    <name type="common">Pin mould</name>
    <dbReference type="NCBI Taxonomy" id="4829"/>
    <lineage>
        <taxon>Eukaryota</taxon>
        <taxon>Fungi</taxon>
        <taxon>Fungi incertae sedis</taxon>
        <taxon>Mucoromycota</taxon>
        <taxon>Mucoromycotina</taxon>
        <taxon>Mucoromycetes</taxon>
        <taxon>Mucorales</taxon>
        <taxon>Cunninghamellaceae</taxon>
        <taxon>Absidia</taxon>
    </lineage>
</organism>
<dbReference type="Pfam" id="PF09725">
    <property type="entry name" value="Fra10Ac1"/>
    <property type="match status" value="1"/>
</dbReference>
<accession>A0A168PLL6</accession>
<feature type="compositionally biased region" description="Acidic residues" evidence="1">
    <location>
        <begin position="194"/>
        <end position="203"/>
    </location>
</feature>
<dbReference type="GO" id="GO:0016791">
    <property type="term" value="F:phosphatase activity"/>
    <property type="evidence" value="ECO:0007669"/>
    <property type="project" value="TreeGrafter"/>
</dbReference>